<gene>
    <name evidence="1" type="ORF">SSLN_LOCUS13870</name>
</gene>
<dbReference type="OrthoDB" id="10225613at2759"/>
<dbReference type="AlphaFoldDB" id="A0A183TBM2"/>
<dbReference type="EMBL" id="UYSU01038442">
    <property type="protein sequence ID" value="VDM00256.1"/>
    <property type="molecule type" value="Genomic_DNA"/>
</dbReference>
<keyword evidence="2" id="KW-1185">Reference proteome</keyword>
<protein>
    <submittedName>
        <fullName evidence="1 3">Uncharacterized protein</fullName>
    </submittedName>
</protein>
<dbReference type="WBParaSite" id="SSLN_0001440201-mRNA-1">
    <property type="protein sequence ID" value="SSLN_0001440201-mRNA-1"/>
    <property type="gene ID" value="SSLN_0001440201"/>
</dbReference>
<evidence type="ECO:0000313" key="1">
    <source>
        <dbReference type="EMBL" id="VDM00256.1"/>
    </source>
</evidence>
<accession>A0A183TBM2</accession>
<reference evidence="3" key="1">
    <citation type="submission" date="2016-06" db="UniProtKB">
        <authorList>
            <consortium name="WormBaseParasite"/>
        </authorList>
    </citation>
    <scope>IDENTIFICATION</scope>
</reference>
<organism evidence="3">
    <name type="scientific">Schistocephalus solidus</name>
    <name type="common">Tapeworm</name>
    <dbReference type="NCBI Taxonomy" id="70667"/>
    <lineage>
        <taxon>Eukaryota</taxon>
        <taxon>Metazoa</taxon>
        <taxon>Spiralia</taxon>
        <taxon>Lophotrochozoa</taxon>
        <taxon>Platyhelminthes</taxon>
        <taxon>Cestoda</taxon>
        <taxon>Eucestoda</taxon>
        <taxon>Diphyllobothriidea</taxon>
        <taxon>Diphyllobothriidae</taxon>
        <taxon>Schistocephalus</taxon>
    </lineage>
</organism>
<sequence>MLLWPPLTGIKLSPMAPRSWDLPNGHTSGNRHFQQTKPGEGLRCCVCLHARILSKPAKWDGSQRIRSISNHVPNLVNTRQCQSILNIPERWVHFGSIDSWNAAVCLDPPATRTQTTPLLTRLDTNNDLDLPPFLPESIRAVQQISSGKAPGSDAIPPEVYKHVMSSLGSASPTELTGTFSTVGVCRVLAPTLFSLMFSAMLMDAYRDDSYSHPPTELTGTFSTVGVCRLQRACLLPTELTGTFSTVGVCRLQRACLRLQRTDGHLLNSRRMQATTRVSTATFQDLLFADDCALNTVTEEDMQR</sequence>
<name>A0A183TBM2_SCHSO</name>
<dbReference type="Proteomes" id="UP000275846">
    <property type="component" value="Unassembled WGS sequence"/>
</dbReference>
<proteinExistence type="predicted"/>
<reference evidence="1 2" key="2">
    <citation type="submission" date="2018-11" db="EMBL/GenBank/DDBJ databases">
        <authorList>
            <consortium name="Pathogen Informatics"/>
        </authorList>
    </citation>
    <scope>NUCLEOTIDE SEQUENCE [LARGE SCALE GENOMIC DNA]</scope>
    <source>
        <strain evidence="1 2">NST_G2</strain>
    </source>
</reference>
<evidence type="ECO:0000313" key="2">
    <source>
        <dbReference type="Proteomes" id="UP000275846"/>
    </source>
</evidence>
<evidence type="ECO:0000313" key="3">
    <source>
        <dbReference type="WBParaSite" id="SSLN_0001440201-mRNA-1"/>
    </source>
</evidence>